<dbReference type="RefSeq" id="WP_245127769.1">
    <property type="nucleotide sequence ID" value="NZ_CP095070.1"/>
</dbReference>
<keyword evidence="1" id="KW-0732">Signal</keyword>
<sequence>MKQLLCTLALALSCLVAHAQNFEGKIVYHNTYQSNNPDLSNEKLTATVGDAQEWYIKEGDYRSELNGTQMSLQLYRNSENKLYSKFAGYNKLLWNDGATNADSVLSTTLRKGVTKIMGYKCDELTLVCRSGVQKYYFSPKLSVNRDLYKAHRYANWYAYLSKAGAVP</sequence>
<dbReference type="EMBL" id="CP095070">
    <property type="protein sequence ID" value="UOQ69920.1"/>
    <property type="molecule type" value="Genomic_DNA"/>
</dbReference>
<dbReference type="Proteomes" id="UP000830401">
    <property type="component" value="Plasmid unnamed9"/>
</dbReference>
<evidence type="ECO:0000256" key="1">
    <source>
        <dbReference type="SAM" id="SignalP"/>
    </source>
</evidence>
<protein>
    <submittedName>
        <fullName evidence="2">Uncharacterized protein</fullName>
    </submittedName>
</protein>
<gene>
    <name evidence="2" type="ORF">MUN86_30950</name>
</gene>
<proteinExistence type="predicted"/>
<organism evidence="2 3">
    <name type="scientific">Hymenobacter volaticus</name>
    <dbReference type="NCBI Taxonomy" id="2932254"/>
    <lineage>
        <taxon>Bacteria</taxon>
        <taxon>Pseudomonadati</taxon>
        <taxon>Bacteroidota</taxon>
        <taxon>Cytophagia</taxon>
        <taxon>Cytophagales</taxon>
        <taxon>Hymenobacteraceae</taxon>
        <taxon>Hymenobacter</taxon>
    </lineage>
</organism>
<name>A0ABY4GGI5_9BACT</name>
<keyword evidence="2" id="KW-0614">Plasmid</keyword>
<accession>A0ABY4GGI5</accession>
<keyword evidence="3" id="KW-1185">Reference proteome</keyword>
<feature type="signal peptide" evidence="1">
    <location>
        <begin position="1"/>
        <end position="19"/>
    </location>
</feature>
<evidence type="ECO:0000313" key="3">
    <source>
        <dbReference type="Proteomes" id="UP000830401"/>
    </source>
</evidence>
<feature type="chain" id="PRO_5045975035" evidence="1">
    <location>
        <begin position="20"/>
        <end position="167"/>
    </location>
</feature>
<geneLocation type="plasmid" evidence="2 3">
    <name>unnamed9</name>
</geneLocation>
<reference evidence="2" key="1">
    <citation type="submission" date="2022-04" db="EMBL/GenBank/DDBJ databases">
        <title>Hymenobacter sp. isolated from the air.</title>
        <authorList>
            <person name="Won M."/>
            <person name="Lee C.-M."/>
            <person name="Woen H.-Y."/>
            <person name="Kwon S.-W."/>
        </authorList>
    </citation>
    <scope>NUCLEOTIDE SEQUENCE</scope>
    <source>
        <strain evidence="2">5420S-77</strain>
        <plasmid evidence="2">unnamed9</plasmid>
    </source>
</reference>
<evidence type="ECO:0000313" key="2">
    <source>
        <dbReference type="EMBL" id="UOQ69920.1"/>
    </source>
</evidence>